<evidence type="ECO:0000256" key="5">
    <source>
        <dbReference type="ARBA" id="ARBA00023002"/>
    </source>
</evidence>
<evidence type="ECO:0000256" key="1">
    <source>
        <dbReference type="ARBA" id="ARBA00022430"/>
    </source>
</evidence>
<dbReference type="Pfam" id="PF00180">
    <property type="entry name" value="Iso_dh"/>
    <property type="match status" value="1"/>
</dbReference>
<evidence type="ECO:0000256" key="7">
    <source>
        <dbReference type="ARBA" id="ARBA00023304"/>
    </source>
</evidence>
<evidence type="ECO:0000256" key="2">
    <source>
        <dbReference type="ARBA" id="ARBA00022605"/>
    </source>
</evidence>
<dbReference type="InterPro" id="IPR004429">
    <property type="entry name" value="Isopropylmalate_DH"/>
</dbReference>
<dbReference type="PANTHER" id="PTHR42979">
    <property type="entry name" value="3-ISOPROPYLMALATE DEHYDROGENASE"/>
    <property type="match status" value="1"/>
</dbReference>
<dbReference type="SUPFAM" id="SSF53659">
    <property type="entry name" value="Isocitrate/Isopropylmalate dehydrogenase-like"/>
    <property type="match status" value="1"/>
</dbReference>
<evidence type="ECO:0000259" key="8">
    <source>
        <dbReference type="SMART" id="SM01329"/>
    </source>
</evidence>
<dbReference type="GO" id="GO:0003862">
    <property type="term" value="F:3-isopropylmalate dehydrogenase activity"/>
    <property type="evidence" value="ECO:0007669"/>
    <property type="project" value="InterPro"/>
</dbReference>
<dbReference type="GO" id="GO:0005829">
    <property type="term" value="C:cytosol"/>
    <property type="evidence" value="ECO:0007669"/>
    <property type="project" value="TreeGrafter"/>
</dbReference>
<keyword evidence="1" id="KW-0432">Leucine biosynthesis</keyword>
<keyword evidence="5" id="KW-0560">Oxidoreductase</keyword>
<dbReference type="EMBL" id="UINC01079278">
    <property type="protein sequence ID" value="SVC21120.1"/>
    <property type="molecule type" value="Genomic_DNA"/>
</dbReference>
<keyword evidence="3" id="KW-0479">Metal-binding</keyword>
<evidence type="ECO:0000256" key="6">
    <source>
        <dbReference type="ARBA" id="ARBA00023027"/>
    </source>
</evidence>
<evidence type="ECO:0000256" key="4">
    <source>
        <dbReference type="ARBA" id="ARBA00022842"/>
    </source>
</evidence>
<feature type="non-terminal residue" evidence="9">
    <location>
        <position position="139"/>
    </location>
</feature>
<protein>
    <recommendedName>
        <fullName evidence="8">Isopropylmalate dehydrogenase-like domain-containing protein</fullName>
    </recommendedName>
</protein>
<keyword evidence="6" id="KW-0520">NAD</keyword>
<gene>
    <name evidence="9" type="ORF">METZ01_LOCUS273974</name>
</gene>
<dbReference type="PANTHER" id="PTHR42979:SF1">
    <property type="entry name" value="3-ISOPROPYLMALATE DEHYDROGENASE"/>
    <property type="match status" value="1"/>
</dbReference>
<evidence type="ECO:0000256" key="3">
    <source>
        <dbReference type="ARBA" id="ARBA00022723"/>
    </source>
</evidence>
<organism evidence="9">
    <name type="scientific">marine metagenome</name>
    <dbReference type="NCBI Taxonomy" id="408172"/>
    <lineage>
        <taxon>unclassified sequences</taxon>
        <taxon>metagenomes</taxon>
        <taxon>ecological metagenomes</taxon>
    </lineage>
</organism>
<accession>A0A382K9H2</accession>
<dbReference type="GO" id="GO:0009098">
    <property type="term" value="P:L-leucine biosynthetic process"/>
    <property type="evidence" value="ECO:0007669"/>
    <property type="project" value="UniProtKB-KW"/>
</dbReference>
<dbReference type="SMART" id="SM01329">
    <property type="entry name" value="Iso_dh"/>
    <property type="match status" value="1"/>
</dbReference>
<name>A0A382K9H2_9ZZZZ</name>
<dbReference type="GO" id="GO:0046872">
    <property type="term" value="F:metal ion binding"/>
    <property type="evidence" value="ECO:0007669"/>
    <property type="project" value="UniProtKB-KW"/>
</dbReference>
<dbReference type="AlphaFoldDB" id="A0A382K9H2"/>
<reference evidence="9" key="1">
    <citation type="submission" date="2018-05" db="EMBL/GenBank/DDBJ databases">
        <authorList>
            <person name="Lanie J.A."/>
            <person name="Ng W.-L."/>
            <person name="Kazmierczak K.M."/>
            <person name="Andrzejewski T.M."/>
            <person name="Davidsen T.M."/>
            <person name="Wayne K.J."/>
            <person name="Tettelin H."/>
            <person name="Glass J.I."/>
            <person name="Rusch D."/>
            <person name="Podicherti R."/>
            <person name="Tsui H.-C.T."/>
            <person name="Winkler M.E."/>
        </authorList>
    </citation>
    <scope>NUCLEOTIDE SEQUENCE</scope>
</reference>
<feature type="domain" description="Isopropylmalate dehydrogenase-like" evidence="8">
    <location>
        <begin position="4"/>
        <end position="139"/>
    </location>
</feature>
<sequence>MRFKIAVLPGDGIGGEIIPESVKVLNKVGSKFEHEFEFDYGKIGGNAIDEVGTPLPSETLKLCEDSDGILFGAVGGPKWDDMNAKIRPEDGILLLRKSMELFANLRPIKIFPALSSASPLKEELVKDVDMVIVRELTGG</sequence>
<evidence type="ECO:0000313" key="9">
    <source>
        <dbReference type="EMBL" id="SVC21120.1"/>
    </source>
</evidence>
<dbReference type="InterPro" id="IPR024084">
    <property type="entry name" value="IsoPropMal-DH-like_dom"/>
</dbReference>
<dbReference type="Gene3D" id="3.40.718.10">
    <property type="entry name" value="Isopropylmalate Dehydrogenase"/>
    <property type="match status" value="1"/>
</dbReference>
<keyword evidence="4" id="KW-0460">Magnesium</keyword>
<proteinExistence type="predicted"/>
<keyword evidence="7" id="KW-0100">Branched-chain amino acid biosynthesis</keyword>
<keyword evidence="2" id="KW-0028">Amino-acid biosynthesis</keyword>